<dbReference type="RefSeq" id="WP_179664422.1">
    <property type="nucleotide sequence ID" value="NZ_JACCBG010000001.1"/>
</dbReference>
<gene>
    <name evidence="3" type="ORF">BJZ21_002920</name>
</gene>
<keyword evidence="4" id="KW-1185">Reference proteome</keyword>
<dbReference type="GO" id="GO:0005975">
    <property type="term" value="P:carbohydrate metabolic process"/>
    <property type="evidence" value="ECO:0007669"/>
    <property type="project" value="UniProtKB-ARBA"/>
</dbReference>
<keyword evidence="2" id="KW-0732">Signal</keyword>
<dbReference type="Gene3D" id="2.60.40.10">
    <property type="entry name" value="Immunoglobulins"/>
    <property type="match status" value="1"/>
</dbReference>
<feature type="region of interest" description="Disordered" evidence="1">
    <location>
        <begin position="564"/>
        <end position="596"/>
    </location>
</feature>
<evidence type="ECO:0000256" key="2">
    <source>
        <dbReference type="SAM" id="SignalP"/>
    </source>
</evidence>
<sequence>MNSSGIKRGLAAGAISALAVTGLPFLASSASANPAVDQLPANAVVLQTPDDLGAASIKNDGQNATVHLLANAGSDAVQVRFEYSTTGVAGSWSTIATVGRSNGVFSTEWAPPTSVYNLDVHVRATAINNVGTDGASDDNVATVTSNADSIDISNAAGSAVGVFDQPYATTGGGRATAATSELGAASATTSDVSSNPAVKFSTPYNTTTTDEDVAGTPADGSRSVSGPVDFSGYNWGTATDADQAIVKANVGTGGSDAEAVTLYQQKITAVTAAATSPTVQGSKPTSATVTVKDQNGNPVVGAEVVREDNNAIKYTDSKGEASFDNLTGSTSGTTYKFYVNTGDDVTYNNGADFERSVTVTSYSASAASITPSSADGTAFDDNEYSTGDITAVVKDQNGNPLDGQVVRYYWTVTPFDATTGYPKDLPESSATSQNGGVATLDFPTGQPSGTYVLHTYINQDGTPGQGDKDLGGQALTVKAGQADIEWADGSVAQAQSNSTKTFGASLVLEDGTPLAGRNILLNWSPTGNAIVAAQSAQPAGTTRTGDTTAKTTTGADGSFAVALTDPPATGTPPTPANEKGGKLTASTTATPKIGDAGDSSDLTVDFLKSTAPADASDITVKMDDLINGEATPGRPVDLDISVTNADGDTLTDYPVTVSVDHGFLSPDAETASKLTADPAAAEGGLYGEWKPVGTSKELSTDDTGATGIVAAIEDDKGFDTSDTVTTTVTIKAGDITVTKSINFESIDPLNGGAVKVERAAANQQSVTILPKAPTNESVEYNVFTTDQFGNLVEGENVDLTDDLAGAYMNTHDDSETVQSQLKNQSPALEVSSDVEGDQTVTGTWTAPTTTWTDGQPLVDGFQKETTLGANSTKSGTKKLTDDGETVNWYMIDFAKSTYTMTHDTADTVPVGSTVLETYKAIDQNGEPIEGVQVGFFRTGPDQYQDGDFNSYVTTNSAGQASYVFAGADEGKATIQGLITDYSNYGGDQIVPESRATDTVTFARKAVHYLNMKLQAWNNGGHDDVLHVNANKYGAGLTATIYRHTKHGLKKVTSVVLNGHGNNKVTVADKNGRSFTKYVARVAATDATHKAHAKRRVR</sequence>
<evidence type="ECO:0000313" key="3">
    <source>
        <dbReference type="EMBL" id="NYD42837.1"/>
    </source>
</evidence>
<dbReference type="AlphaFoldDB" id="A0A7Y9E8B6"/>
<feature type="signal peptide" evidence="2">
    <location>
        <begin position="1"/>
        <end position="32"/>
    </location>
</feature>
<evidence type="ECO:0000313" key="4">
    <source>
        <dbReference type="Proteomes" id="UP000535511"/>
    </source>
</evidence>
<reference evidence="3 4" key="1">
    <citation type="submission" date="2020-07" db="EMBL/GenBank/DDBJ databases">
        <title>Sequencing the genomes of 1000 actinobacteria strains.</title>
        <authorList>
            <person name="Klenk H.-P."/>
        </authorList>
    </citation>
    <scope>NUCLEOTIDE SEQUENCE [LARGE SCALE GENOMIC DNA]</scope>
    <source>
        <strain evidence="3 4">DSM 21350</strain>
    </source>
</reference>
<feature type="region of interest" description="Disordered" evidence="1">
    <location>
        <begin position="201"/>
        <end position="225"/>
    </location>
</feature>
<comment type="caution">
    <text evidence="3">The sequence shown here is derived from an EMBL/GenBank/DDBJ whole genome shotgun (WGS) entry which is preliminary data.</text>
</comment>
<dbReference type="EMBL" id="JACCBG010000001">
    <property type="protein sequence ID" value="NYD42837.1"/>
    <property type="molecule type" value="Genomic_DNA"/>
</dbReference>
<proteinExistence type="predicted"/>
<evidence type="ECO:0000256" key="1">
    <source>
        <dbReference type="SAM" id="MobiDB-lite"/>
    </source>
</evidence>
<feature type="chain" id="PRO_5030889099" evidence="2">
    <location>
        <begin position="33"/>
        <end position="1097"/>
    </location>
</feature>
<accession>A0A7Y9E8B6</accession>
<dbReference type="Proteomes" id="UP000535511">
    <property type="component" value="Unassembled WGS sequence"/>
</dbReference>
<protein>
    <submittedName>
        <fullName evidence="3">Uncharacterized protein</fullName>
    </submittedName>
</protein>
<dbReference type="InterPro" id="IPR013783">
    <property type="entry name" value="Ig-like_fold"/>
</dbReference>
<name>A0A7Y9E8B6_9ACTN</name>
<organism evidence="3 4">
    <name type="scientific">Nocardioides panaciterrulae</name>
    <dbReference type="NCBI Taxonomy" id="661492"/>
    <lineage>
        <taxon>Bacteria</taxon>
        <taxon>Bacillati</taxon>
        <taxon>Actinomycetota</taxon>
        <taxon>Actinomycetes</taxon>
        <taxon>Propionibacteriales</taxon>
        <taxon>Nocardioidaceae</taxon>
        <taxon>Nocardioides</taxon>
    </lineage>
</organism>